<name>A0A830FPS2_9EURY</name>
<reference evidence="1" key="2">
    <citation type="submission" date="2020-09" db="EMBL/GenBank/DDBJ databases">
        <authorList>
            <person name="Sun Q."/>
            <person name="Ohkuma M."/>
        </authorList>
    </citation>
    <scope>NUCLEOTIDE SEQUENCE</scope>
    <source>
        <strain evidence="1">JCM 19596</strain>
    </source>
</reference>
<dbReference type="Proteomes" id="UP000607197">
    <property type="component" value="Unassembled WGS sequence"/>
</dbReference>
<gene>
    <name evidence="1" type="ORF">GCM10009039_27930</name>
</gene>
<keyword evidence="2" id="KW-1185">Reference proteome</keyword>
<sequence>MPPLPPDAMVAFDGGYDPGEASHTVLLELRRTVTRHPVVQHASGEPPGQFSRVVATLDPVVLGSSADEGTLTIRWYAGETAASEPEFAFHYSDSSGFDCGWHYEPNPHVEGRAHYQERSTPDDDYVYEEIAFSSLQPIRLLWEILERLEDRQRDH</sequence>
<organism evidence="1 2">
    <name type="scientific">Halocalculus aciditolerans</name>
    <dbReference type="NCBI Taxonomy" id="1383812"/>
    <lineage>
        <taxon>Archaea</taxon>
        <taxon>Methanobacteriati</taxon>
        <taxon>Methanobacteriota</taxon>
        <taxon>Stenosarchaea group</taxon>
        <taxon>Halobacteria</taxon>
        <taxon>Halobacteriales</taxon>
        <taxon>Halobacteriaceae</taxon>
        <taxon>Halocalculus</taxon>
    </lineage>
</organism>
<reference evidence="1" key="1">
    <citation type="journal article" date="2014" name="Int. J. Syst. Evol. Microbiol.">
        <title>Complete genome sequence of Corynebacterium casei LMG S-19264T (=DSM 44701T), isolated from a smear-ripened cheese.</title>
        <authorList>
            <consortium name="US DOE Joint Genome Institute (JGI-PGF)"/>
            <person name="Walter F."/>
            <person name="Albersmeier A."/>
            <person name="Kalinowski J."/>
            <person name="Ruckert C."/>
        </authorList>
    </citation>
    <scope>NUCLEOTIDE SEQUENCE</scope>
    <source>
        <strain evidence="1">JCM 19596</strain>
    </source>
</reference>
<accession>A0A830FPS2</accession>
<evidence type="ECO:0000313" key="2">
    <source>
        <dbReference type="Proteomes" id="UP000607197"/>
    </source>
</evidence>
<evidence type="ECO:0000313" key="1">
    <source>
        <dbReference type="EMBL" id="GGL68368.1"/>
    </source>
</evidence>
<dbReference type="EMBL" id="BMPG01000004">
    <property type="protein sequence ID" value="GGL68368.1"/>
    <property type="molecule type" value="Genomic_DNA"/>
</dbReference>
<dbReference type="AlphaFoldDB" id="A0A830FPS2"/>
<protein>
    <submittedName>
        <fullName evidence="1">Uncharacterized protein</fullName>
    </submittedName>
</protein>
<comment type="caution">
    <text evidence="1">The sequence shown here is derived from an EMBL/GenBank/DDBJ whole genome shotgun (WGS) entry which is preliminary data.</text>
</comment>
<proteinExistence type="predicted"/>